<sequence>MSHHSDWYSLSVSCSGMIKPRTVFDRLAIILVFSIVEYEYEYLHRCLTQFSGKGKRIWST</sequence>
<organism evidence="1">
    <name type="scientific">Rhizophora mucronata</name>
    <name type="common">Asiatic mangrove</name>
    <dbReference type="NCBI Taxonomy" id="61149"/>
    <lineage>
        <taxon>Eukaryota</taxon>
        <taxon>Viridiplantae</taxon>
        <taxon>Streptophyta</taxon>
        <taxon>Embryophyta</taxon>
        <taxon>Tracheophyta</taxon>
        <taxon>Spermatophyta</taxon>
        <taxon>Magnoliopsida</taxon>
        <taxon>eudicotyledons</taxon>
        <taxon>Gunneridae</taxon>
        <taxon>Pentapetalae</taxon>
        <taxon>rosids</taxon>
        <taxon>fabids</taxon>
        <taxon>Malpighiales</taxon>
        <taxon>Rhizophoraceae</taxon>
        <taxon>Rhizophora</taxon>
    </lineage>
</organism>
<dbReference type="EMBL" id="GGEC01085806">
    <property type="protein sequence ID" value="MBX66290.1"/>
    <property type="molecule type" value="Transcribed_RNA"/>
</dbReference>
<name>A0A2P2QH06_RHIMU</name>
<dbReference type="AlphaFoldDB" id="A0A2P2QH06"/>
<evidence type="ECO:0000313" key="1">
    <source>
        <dbReference type="EMBL" id="MBX66290.1"/>
    </source>
</evidence>
<proteinExistence type="predicted"/>
<accession>A0A2P2QH06</accession>
<reference evidence="1" key="1">
    <citation type="submission" date="2018-02" db="EMBL/GenBank/DDBJ databases">
        <title>Rhizophora mucronata_Transcriptome.</title>
        <authorList>
            <person name="Meera S.P."/>
            <person name="Sreeshan A."/>
            <person name="Augustine A."/>
        </authorList>
    </citation>
    <scope>NUCLEOTIDE SEQUENCE</scope>
    <source>
        <tissue evidence="1">Leaf</tissue>
    </source>
</reference>
<protein>
    <submittedName>
        <fullName evidence="1">Uncharacterized protein</fullName>
    </submittedName>
</protein>